<accession>A0A8S5RDX9</accession>
<protein>
    <submittedName>
        <fullName evidence="1">Uncharacterized protein</fullName>
    </submittedName>
</protein>
<evidence type="ECO:0000313" key="1">
    <source>
        <dbReference type="EMBL" id="DAE29567.1"/>
    </source>
</evidence>
<name>A0A8S5RDX9_9VIRU</name>
<dbReference type="EMBL" id="BK059095">
    <property type="protein sequence ID" value="DAE29567.1"/>
    <property type="molecule type" value="Genomic_DNA"/>
</dbReference>
<reference evidence="1" key="1">
    <citation type="journal article" date="2021" name="Proc. Natl. Acad. Sci. U.S.A.">
        <title>A Catalog of Tens of Thousands of Viruses from Human Metagenomes Reveals Hidden Associations with Chronic Diseases.</title>
        <authorList>
            <person name="Tisza M.J."/>
            <person name="Buck C.B."/>
        </authorList>
    </citation>
    <scope>NUCLEOTIDE SEQUENCE</scope>
    <source>
        <strain evidence="1">CtkyY8</strain>
    </source>
</reference>
<sequence length="34" mass="4119">MNLINLFEQLSKMWRSLATLKLNNQEKFLKNSHQ</sequence>
<proteinExistence type="predicted"/>
<organism evidence="1">
    <name type="scientific">virus sp. ctkyY8</name>
    <dbReference type="NCBI Taxonomy" id="2827995"/>
    <lineage>
        <taxon>Viruses</taxon>
    </lineage>
</organism>